<evidence type="ECO:0000256" key="1">
    <source>
        <dbReference type="ARBA" id="ARBA00022553"/>
    </source>
</evidence>
<evidence type="ECO:0000256" key="6">
    <source>
        <dbReference type="PROSITE-ProRule" id="PRU00169"/>
    </source>
</evidence>
<dbReference type="Proteomes" id="UP000315648">
    <property type="component" value="Unassembled WGS sequence"/>
</dbReference>
<dbReference type="PROSITE" id="PS50110">
    <property type="entry name" value="RESPONSE_REGULATORY"/>
    <property type="match status" value="1"/>
</dbReference>
<evidence type="ECO:0000256" key="3">
    <source>
        <dbReference type="ARBA" id="ARBA00023015"/>
    </source>
</evidence>
<dbReference type="OrthoDB" id="9778145at2"/>
<dbReference type="FunFam" id="3.40.50.2300:FF:000001">
    <property type="entry name" value="DNA-binding response regulator PhoB"/>
    <property type="match status" value="1"/>
</dbReference>
<proteinExistence type="predicted"/>
<reference evidence="8 9" key="1">
    <citation type="submission" date="2019-07" db="EMBL/GenBank/DDBJ databases">
        <title>Description of 53C-WASEF.</title>
        <authorList>
            <person name="Pitt A."/>
            <person name="Hahn M.W."/>
        </authorList>
    </citation>
    <scope>NUCLEOTIDE SEQUENCE [LARGE SCALE GENOMIC DNA]</scope>
    <source>
        <strain evidence="8 9">53C-WASEF</strain>
    </source>
</reference>
<dbReference type="PANTHER" id="PTHR44591:SF3">
    <property type="entry name" value="RESPONSE REGULATORY DOMAIN-CONTAINING PROTEIN"/>
    <property type="match status" value="1"/>
</dbReference>
<keyword evidence="1 6" id="KW-0597">Phosphoprotein</keyword>
<organism evidence="8 9">
    <name type="scientific">Rariglobus hedericola</name>
    <dbReference type="NCBI Taxonomy" id="2597822"/>
    <lineage>
        <taxon>Bacteria</taxon>
        <taxon>Pseudomonadati</taxon>
        <taxon>Verrucomicrobiota</taxon>
        <taxon>Opitutia</taxon>
        <taxon>Opitutales</taxon>
        <taxon>Opitutaceae</taxon>
        <taxon>Rariglobus</taxon>
    </lineage>
</organism>
<dbReference type="InterPro" id="IPR011006">
    <property type="entry name" value="CheY-like_superfamily"/>
</dbReference>
<dbReference type="AlphaFoldDB" id="A0A556QNE0"/>
<dbReference type="SUPFAM" id="SSF52172">
    <property type="entry name" value="CheY-like"/>
    <property type="match status" value="1"/>
</dbReference>
<evidence type="ECO:0000313" key="8">
    <source>
        <dbReference type="EMBL" id="TSJ78170.1"/>
    </source>
</evidence>
<feature type="modified residue" description="4-aspartylphosphate" evidence="6">
    <location>
        <position position="75"/>
    </location>
</feature>
<name>A0A556QNE0_9BACT</name>
<dbReference type="GO" id="GO:0000160">
    <property type="term" value="P:phosphorelay signal transduction system"/>
    <property type="evidence" value="ECO:0007669"/>
    <property type="project" value="UniProtKB-KW"/>
</dbReference>
<keyword evidence="5" id="KW-0804">Transcription</keyword>
<dbReference type="Gene3D" id="3.40.50.2300">
    <property type="match status" value="1"/>
</dbReference>
<dbReference type="EMBL" id="VMBG01000001">
    <property type="protein sequence ID" value="TSJ78170.1"/>
    <property type="molecule type" value="Genomic_DNA"/>
</dbReference>
<dbReference type="InterPro" id="IPR001789">
    <property type="entry name" value="Sig_transdc_resp-reg_receiver"/>
</dbReference>
<dbReference type="Pfam" id="PF00072">
    <property type="entry name" value="Response_reg"/>
    <property type="match status" value="1"/>
</dbReference>
<evidence type="ECO:0000256" key="4">
    <source>
        <dbReference type="ARBA" id="ARBA00023125"/>
    </source>
</evidence>
<gene>
    <name evidence="8" type="ORF">FPL22_02355</name>
</gene>
<dbReference type="InterPro" id="IPR050595">
    <property type="entry name" value="Bact_response_regulator"/>
</dbReference>
<dbReference type="GO" id="GO:0003677">
    <property type="term" value="F:DNA binding"/>
    <property type="evidence" value="ECO:0007669"/>
    <property type="project" value="UniProtKB-KW"/>
</dbReference>
<keyword evidence="2" id="KW-0902">Two-component regulatory system</keyword>
<evidence type="ECO:0000256" key="5">
    <source>
        <dbReference type="ARBA" id="ARBA00023163"/>
    </source>
</evidence>
<keyword evidence="9" id="KW-1185">Reference proteome</keyword>
<dbReference type="PANTHER" id="PTHR44591">
    <property type="entry name" value="STRESS RESPONSE REGULATOR PROTEIN 1"/>
    <property type="match status" value="1"/>
</dbReference>
<protein>
    <submittedName>
        <fullName evidence="8">Response regulator</fullName>
    </submittedName>
</protein>
<keyword evidence="4" id="KW-0238">DNA-binding</keyword>
<sequence length="152" mass="16834">MFFTASSPLRHRTDTHIVHIKEVRPLILSVDDEQDVTDLVQFHLTRAGCEVMTAANGHDALATVARRKPDLILLDLMLPDIDGFGICEILRRDAATAAIPIVILTAWATTDARSLGLELGALDYLTKPFSPRELTERVQKLLNLRKESAAHA</sequence>
<comment type="caution">
    <text evidence="8">The sequence shown here is derived from an EMBL/GenBank/DDBJ whole genome shotgun (WGS) entry which is preliminary data.</text>
</comment>
<evidence type="ECO:0000256" key="2">
    <source>
        <dbReference type="ARBA" id="ARBA00023012"/>
    </source>
</evidence>
<evidence type="ECO:0000313" key="9">
    <source>
        <dbReference type="Proteomes" id="UP000315648"/>
    </source>
</evidence>
<evidence type="ECO:0000259" key="7">
    <source>
        <dbReference type="PROSITE" id="PS50110"/>
    </source>
</evidence>
<feature type="domain" description="Response regulatory" evidence="7">
    <location>
        <begin position="26"/>
        <end position="142"/>
    </location>
</feature>
<dbReference type="SMART" id="SM00448">
    <property type="entry name" value="REC"/>
    <property type="match status" value="1"/>
</dbReference>
<accession>A0A556QNE0</accession>
<keyword evidence="3" id="KW-0805">Transcription regulation</keyword>